<dbReference type="EMBL" id="CP071182">
    <property type="protein sequence ID" value="QSO47009.1"/>
    <property type="molecule type" value="Genomic_DNA"/>
</dbReference>
<dbReference type="Proteomes" id="UP000663505">
    <property type="component" value="Chromosome"/>
</dbReference>
<accession>A0A9X7VYF6</accession>
<dbReference type="InterPro" id="IPR052552">
    <property type="entry name" value="YeaO-like"/>
</dbReference>
<dbReference type="PANTHER" id="PTHR36849">
    <property type="entry name" value="CYTOPLASMIC PROTEIN-RELATED"/>
    <property type="match status" value="1"/>
</dbReference>
<sequence>MAIYVKRVYEPASKDDGQRILVDRLWPRGLSKEQAHIDEWVKVLAPSNELRKWFHAHPSEYLEFCLRYRAELLSSDDAKTEIARFAKLARHQTVTLLFGSKSMETNNAVVLAGIVQEWTSNRSL</sequence>
<organism evidence="1 2">
    <name type="scientific">Alicyclobacillus mengziensis</name>
    <dbReference type="NCBI Taxonomy" id="2931921"/>
    <lineage>
        <taxon>Bacteria</taxon>
        <taxon>Bacillati</taxon>
        <taxon>Bacillota</taxon>
        <taxon>Bacilli</taxon>
        <taxon>Bacillales</taxon>
        <taxon>Alicyclobacillaceae</taxon>
        <taxon>Alicyclobacillus</taxon>
    </lineage>
</organism>
<evidence type="ECO:0000313" key="2">
    <source>
        <dbReference type="Proteomes" id="UP000663505"/>
    </source>
</evidence>
<gene>
    <name evidence="1" type="ORF">JZ786_21765</name>
</gene>
<dbReference type="PANTHER" id="PTHR36849:SF1">
    <property type="entry name" value="CYTOPLASMIC PROTEIN"/>
    <property type="match status" value="1"/>
</dbReference>
<dbReference type="RefSeq" id="WP_206656370.1">
    <property type="nucleotide sequence ID" value="NZ_CP071182.1"/>
</dbReference>
<dbReference type="KEGG" id="afx:JZ786_21765"/>
<name>A0A9X7VYF6_9BACL</name>
<protein>
    <submittedName>
        <fullName evidence="1">DUF488 family protein</fullName>
    </submittedName>
</protein>
<reference evidence="1 2" key="1">
    <citation type="submission" date="2021-02" db="EMBL/GenBank/DDBJ databases">
        <title>Alicyclobacillus curvatus sp. nov. and Alicyclobacillus mengziensis sp. nov., two acidophilic bacteria isolated from acid mine drainage.</title>
        <authorList>
            <person name="Huang Y."/>
        </authorList>
    </citation>
    <scope>NUCLEOTIDE SEQUENCE [LARGE SCALE GENOMIC DNA]</scope>
    <source>
        <strain evidence="1 2">S30H14</strain>
    </source>
</reference>
<dbReference type="AlphaFoldDB" id="A0A9X7VYF6"/>
<dbReference type="Pfam" id="PF22752">
    <property type="entry name" value="DUF488-N3i"/>
    <property type="match status" value="1"/>
</dbReference>
<evidence type="ECO:0000313" key="1">
    <source>
        <dbReference type="EMBL" id="QSO47009.1"/>
    </source>
</evidence>
<keyword evidence="2" id="KW-1185">Reference proteome</keyword>
<proteinExistence type="predicted"/>